<dbReference type="InterPro" id="IPR015421">
    <property type="entry name" value="PyrdxlP-dep_Trfase_major"/>
</dbReference>
<dbReference type="PANTHER" id="PTHR11808">
    <property type="entry name" value="TRANS-SULFURATION ENZYME FAMILY MEMBER"/>
    <property type="match status" value="1"/>
</dbReference>
<comment type="cofactor">
    <cofactor evidence="1">
        <name>pyridoxal 5'-phosphate</name>
        <dbReference type="ChEBI" id="CHEBI:597326"/>
    </cofactor>
</comment>
<dbReference type="Gene3D" id="3.40.640.10">
    <property type="entry name" value="Type I PLP-dependent aspartate aminotransferase-like (Major domain)"/>
    <property type="match status" value="1"/>
</dbReference>
<dbReference type="InterPro" id="IPR000277">
    <property type="entry name" value="Cys/Met-Metab_PyrdxlP-dep_enz"/>
</dbReference>
<proteinExistence type="predicted"/>
<reference evidence="3" key="1">
    <citation type="submission" date="2020-05" db="EMBL/GenBank/DDBJ databases">
        <authorList>
            <person name="Chiriac C."/>
            <person name="Salcher M."/>
            <person name="Ghai R."/>
            <person name="Kavagutti S V."/>
        </authorList>
    </citation>
    <scope>NUCLEOTIDE SEQUENCE</scope>
</reference>
<dbReference type="FunFam" id="3.40.640.10:FF:000046">
    <property type="entry name" value="Cystathionine gamma-lyase"/>
    <property type="match status" value="1"/>
</dbReference>
<sequence length="379" mass="40498">MSDSADKAVRIETTVVHAGRPPRIAGAPVNPTISLSSTYIAGPEDNPPLYAYAREHHETGRAFEDALGELEGGLALAYGSGMAATTTVMGLVPIGGIVVVPHVAYTGALNVARTKEERGEIIRRPIDTSNLAEIEKAVQGAHMLWIETPTNPTLAITDITRAAAIAHAAGAMVVVDSTFATPMLTNPLSLGADIVIHSVTKWIAGHSDLLMGATVVKEEVLYDKLQLARVLNGAVIAPFEAWLALRGMRTLAIRVKEACSSAELLAARLSEHPAVSRVSYPGLPSHPQHELAKNQMSGRFGSIIAIELHGGKNAAIKLCDSTKIWMHGTSIGGVESLLERRRRWKSESPEVDDSLIRLSVGIENVEDLWSDLESALNSL</sequence>
<name>A0A6J6N1F2_9ZZZZ</name>
<evidence type="ECO:0000313" key="3">
    <source>
        <dbReference type="EMBL" id="CAB4679048.1"/>
    </source>
</evidence>
<dbReference type="AlphaFoldDB" id="A0A6J6N1F2"/>
<dbReference type="Pfam" id="PF01053">
    <property type="entry name" value="Cys_Met_Meta_PP"/>
    <property type="match status" value="1"/>
</dbReference>
<dbReference type="GO" id="GO:0005737">
    <property type="term" value="C:cytoplasm"/>
    <property type="evidence" value="ECO:0007669"/>
    <property type="project" value="TreeGrafter"/>
</dbReference>
<dbReference type="EMBL" id="CAEZXB010000018">
    <property type="protein sequence ID" value="CAB4679048.1"/>
    <property type="molecule type" value="Genomic_DNA"/>
</dbReference>
<protein>
    <submittedName>
        <fullName evidence="3">Unannotated protein</fullName>
    </submittedName>
</protein>
<evidence type="ECO:0000313" key="4">
    <source>
        <dbReference type="EMBL" id="CAB4699498.1"/>
    </source>
</evidence>
<keyword evidence="2" id="KW-0663">Pyridoxal phosphate</keyword>
<dbReference type="SUPFAM" id="SSF53383">
    <property type="entry name" value="PLP-dependent transferases"/>
    <property type="match status" value="1"/>
</dbReference>
<dbReference type="InterPro" id="IPR015424">
    <property type="entry name" value="PyrdxlP-dep_Trfase"/>
</dbReference>
<organism evidence="3">
    <name type="scientific">freshwater metagenome</name>
    <dbReference type="NCBI Taxonomy" id="449393"/>
    <lineage>
        <taxon>unclassified sequences</taxon>
        <taxon>metagenomes</taxon>
        <taxon>ecological metagenomes</taxon>
    </lineage>
</organism>
<dbReference type="GO" id="GO:0019346">
    <property type="term" value="P:transsulfuration"/>
    <property type="evidence" value="ECO:0007669"/>
    <property type="project" value="InterPro"/>
</dbReference>
<dbReference type="Gene3D" id="3.90.1150.10">
    <property type="entry name" value="Aspartate Aminotransferase, domain 1"/>
    <property type="match status" value="1"/>
</dbReference>
<accession>A0A6J6N1F2</accession>
<dbReference type="GO" id="GO:0030170">
    <property type="term" value="F:pyridoxal phosphate binding"/>
    <property type="evidence" value="ECO:0007669"/>
    <property type="project" value="InterPro"/>
</dbReference>
<dbReference type="InterPro" id="IPR015422">
    <property type="entry name" value="PyrdxlP-dep_Trfase_small"/>
</dbReference>
<dbReference type="PIRSF" id="PIRSF001434">
    <property type="entry name" value="CGS"/>
    <property type="match status" value="1"/>
</dbReference>
<dbReference type="GO" id="GO:0019343">
    <property type="term" value="P:cysteine biosynthetic process via cystathionine"/>
    <property type="evidence" value="ECO:0007669"/>
    <property type="project" value="TreeGrafter"/>
</dbReference>
<gene>
    <name evidence="3" type="ORF">UFOPK2342_01002</name>
    <name evidence="4" type="ORF">UFOPK2423_01093</name>
</gene>
<evidence type="ECO:0000256" key="1">
    <source>
        <dbReference type="ARBA" id="ARBA00001933"/>
    </source>
</evidence>
<dbReference type="EMBL" id="CAEZXN010000024">
    <property type="protein sequence ID" value="CAB4699498.1"/>
    <property type="molecule type" value="Genomic_DNA"/>
</dbReference>
<evidence type="ECO:0000256" key="2">
    <source>
        <dbReference type="ARBA" id="ARBA00022898"/>
    </source>
</evidence>
<dbReference type="PANTHER" id="PTHR11808:SF85">
    <property type="entry name" value="CYSTATHIONINE GAMMA-LYASE-RELATED"/>
    <property type="match status" value="1"/>
</dbReference>
<dbReference type="GO" id="GO:0004123">
    <property type="term" value="F:cystathionine gamma-lyase activity"/>
    <property type="evidence" value="ECO:0007669"/>
    <property type="project" value="TreeGrafter"/>
</dbReference>